<feature type="domain" description="HTH gntR-type" evidence="4">
    <location>
        <begin position="8"/>
        <end position="76"/>
    </location>
</feature>
<dbReference type="RefSeq" id="WP_117327120.1">
    <property type="nucleotide sequence ID" value="NZ_QVTE01000035.1"/>
</dbReference>
<dbReference type="Pfam" id="PF00392">
    <property type="entry name" value="GntR"/>
    <property type="match status" value="1"/>
</dbReference>
<dbReference type="SMART" id="SM00345">
    <property type="entry name" value="HTH_GNTR"/>
    <property type="match status" value="1"/>
</dbReference>
<organism evidence="5 6">
    <name type="scientific">Peribacillus saganii</name>
    <dbReference type="NCBI Taxonomy" id="2303992"/>
    <lineage>
        <taxon>Bacteria</taxon>
        <taxon>Bacillati</taxon>
        <taxon>Bacillota</taxon>
        <taxon>Bacilli</taxon>
        <taxon>Bacillales</taxon>
        <taxon>Bacillaceae</taxon>
        <taxon>Peribacillus</taxon>
    </lineage>
</organism>
<keyword evidence="3" id="KW-0804">Transcription</keyword>
<dbReference type="OrthoDB" id="9782299at2"/>
<evidence type="ECO:0000256" key="3">
    <source>
        <dbReference type="ARBA" id="ARBA00023163"/>
    </source>
</evidence>
<evidence type="ECO:0000259" key="4">
    <source>
        <dbReference type="PROSITE" id="PS50949"/>
    </source>
</evidence>
<evidence type="ECO:0000256" key="1">
    <source>
        <dbReference type="ARBA" id="ARBA00023015"/>
    </source>
</evidence>
<dbReference type="PRINTS" id="PR00035">
    <property type="entry name" value="HTHGNTR"/>
</dbReference>
<dbReference type="PROSITE" id="PS50949">
    <property type="entry name" value="HTH_GNTR"/>
    <property type="match status" value="1"/>
</dbReference>
<dbReference type="SUPFAM" id="SSF46785">
    <property type="entry name" value="Winged helix' DNA-binding domain"/>
    <property type="match status" value="1"/>
</dbReference>
<dbReference type="AlphaFoldDB" id="A0A372LMZ3"/>
<accession>A0A372LMZ3</accession>
<reference evidence="5 6" key="1">
    <citation type="submission" date="2018-08" db="EMBL/GenBank/DDBJ databases">
        <title>Bacillus chawlae sp. nov., Bacillus glennii sp. nov., and Bacillus saganii sp. nov. Isolated from the Vehicle Assembly Building at Kennedy Space Center where the Viking Spacecraft were Assembled.</title>
        <authorList>
            <person name="Seuylemezian A."/>
            <person name="Vaishampayan P."/>
        </authorList>
    </citation>
    <scope>NUCLEOTIDE SEQUENCE [LARGE SCALE GENOMIC DNA]</scope>
    <source>
        <strain evidence="5 6">V47-23a</strain>
    </source>
</reference>
<dbReference type="SMART" id="SM00895">
    <property type="entry name" value="FCD"/>
    <property type="match status" value="1"/>
</dbReference>
<dbReference type="Gene3D" id="1.10.10.10">
    <property type="entry name" value="Winged helix-like DNA-binding domain superfamily/Winged helix DNA-binding domain"/>
    <property type="match status" value="1"/>
</dbReference>
<dbReference type="Gene3D" id="1.20.120.530">
    <property type="entry name" value="GntR ligand-binding domain-like"/>
    <property type="match status" value="1"/>
</dbReference>
<evidence type="ECO:0000256" key="2">
    <source>
        <dbReference type="ARBA" id="ARBA00023125"/>
    </source>
</evidence>
<name>A0A372LMZ3_9BACI</name>
<comment type="caution">
    <text evidence="5">The sequence shown here is derived from an EMBL/GenBank/DDBJ whole genome shotgun (WGS) entry which is preliminary data.</text>
</comment>
<dbReference type="GO" id="GO:0003700">
    <property type="term" value="F:DNA-binding transcription factor activity"/>
    <property type="evidence" value="ECO:0007669"/>
    <property type="project" value="InterPro"/>
</dbReference>
<protein>
    <submittedName>
        <fullName evidence="5">FadR family transcriptional regulator</fullName>
    </submittedName>
</protein>
<gene>
    <name evidence="5" type="ORF">D0469_12735</name>
</gene>
<sequence length="244" mass="27838">MVEPIARKKISDQVFEQLKDMIKQNVFPPHSKLPSENELAKMFKVSRVPVREALRVLEAGGLIESRQGGGSIVKEIRLVNKLDSMSFELVDIVQVHQLLEMRSIIEKEAAALAAIRRTEEDLESIYQALQAFKTTISDQNIIGHELDFAYHREIVKAAANPFLLQSMENLEELYRQALLFSLMKNVGAPRKREQVYNEHLLIYEAIERCDGNAAASHMENHIKNVRLKLGNNNVNHQEEGKQNV</sequence>
<dbReference type="InterPro" id="IPR036388">
    <property type="entry name" value="WH-like_DNA-bd_sf"/>
</dbReference>
<keyword evidence="2" id="KW-0238">DNA-binding</keyword>
<dbReference type="InterPro" id="IPR011711">
    <property type="entry name" value="GntR_C"/>
</dbReference>
<dbReference type="PANTHER" id="PTHR43537">
    <property type="entry name" value="TRANSCRIPTIONAL REGULATOR, GNTR FAMILY"/>
    <property type="match status" value="1"/>
</dbReference>
<dbReference type="CDD" id="cd07377">
    <property type="entry name" value="WHTH_GntR"/>
    <property type="match status" value="1"/>
</dbReference>
<keyword evidence="1" id="KW-0805">Transcription regulation</keyword>
<dbReference type="EMBL" id="QVTE01000035">
    <property type="protein sequence ID" value="RFU68128.1"/>
    <property type="molecule type" value="Genomic_DNA"/>
</dbReference>
<proteinExistence type="predicted"/>
<dbReference type="Pfam" id="PF07729">
    <property type="entry name" value="FCD"/>
    <property type="match status" value="1"/>
</dbReference>
<dbReference type="GO" id="GO:0003677">
    <property type="term" value="F:DNA binding"/>
    <property type="evidence" value="ECO:0007669"/>
    <property type="project" value="UniProtKB-KW"/>
</dbReference>
<evidence type="ECO:0000313" key="6">
    <source>
        <dbReference type="Proteomes" id="UP000264541"/>
    </source>
</evidence>
<dbReference type="InterPro" id="IPR008920">
    <property type="entry name" value="TF_FadR/GntR_C"/>
</dbReference>
<dbReference type="SUPFAM" id="SSF48008">
    <property type="entry name" value="GntR ligand-binding domain-like"/>
    <property type="match status" value="1"/>
</dbReference>
<evidence type="ECO:0000313" key="5">
    <source>
        <dbReference type="EMBL" id="RFU68128.1"/>
    </source>
</evidence>
<dbReference type="PANTHER" id="PTHR43537:SF5">
    <property type="entry name" value="UXU OPERON TRANSCRIPTIONAL REGULATOR"/>
    <property type="match status" value="1"/>
</dbReference>
<dbReference type="InterPro" id="IPR036390">
    <property type="entry name" value="WH_DNA-bd_sf"/>
</dbReference>
<dbReference type="Proteomes" id="UP000264541">
    <property type="component" value="Unassembled WGS sequence"/>
</dbReference>
<keyword evidence="6" id="KW-1185">Reference proteome</keyword>
<dbReference type="InterPro" id="IPR000524">
    <property type="entry name" value="Tscrpt_reg_HTH_GntR"/>
</dbReference>